<comment type="caution">
    <text evidence="4">The sequence shown here is derived from an EMBL/GenBank/DDBJ whole genome shotgun (WGS) entry which is preliminary data.</text>
</comment>
<evidence type="ECO:0008006" key="6">
    <source>
        <dbReference type="Google" id="ProtNLM"/>
    </source>
</evidence>
<dbReference type="InterPro" id="IPR051400">
    <property type="entry name" value="HAD-like_hydrolase"/>
</dbReference>
<keyword evidence="2" id="KW-0378">Hydrolase</keyword>
<proteinExistence type="predicted"/>
<sequence>MFLDKFAPNLHVKSIYDIDLQALKKAGITSIITDLDNTLVEADSPEYTPKLVKWLDDLQEMGFKVMIVSNNNKTRVSEFADPLTVPYIYKARKPFKNAFHKALELLGSTVNETVVIGDQLLTDVLGGNRIGLYTILVVPISKKEGLGTKINRFFERRILTWMKKRGMMSWED</sequence>
<dbReference type="STRING" id="1413211.U473_03240"/>
<dbReference type="InterPro" id="IPR006439">
    <property type="entry name" value="HAD-SF_hydro_IA"/>
</dbReference>
<dbReference type="NCBIfam" id="TIGR01509">
    <property type="entry name" value="HAD-SF-IA-v3"/>
    <property type="match status" value="1"/>
</dbReference>
<evidence type="ECO:0000256" key="3">
    <source>
        <dbReference type="ARBA" id="ARBA00022842"/>
    </source>
</evidence>
<keyword evidence="3" id="KW-0460">Magnesium</keyword>
<dbReference type="InterPro" id="IPR006549">
    <property type="entry name" value="HAD-SF_hydro_IIIA"/>
</dbReference>
<dbReference type="Proteomes" id="UP000070352">
    <property type="component" value="Unassembled WGS sequence"/>
</dbReference>
<evidence type="ECO:0000256" key="1">
    <source>
        <dbReference type="ARBA" id="ARBA00001946"/>
    </source>
</evidence>
<dbReference type="PANTHER" id="PTHR46470">
    <property type="entry name" value="N-ACYLNEURAMINATE-9-PHOSPHATASE"/>
    <property type="match status" value="1"/>
</dbReference>
<dbReference type="Pfam" id="PF00702">
    <property type="entry name" value="Hydrolase"/>
    <property type="match status" value="1"/>
</dbReference>
<dbReference type="NCBIfam" id="TIGR01668">
    <property type="entry name" value="YqeG_hyp_ppase"/>
    <property type="match status" value="1"/>
</dbReference>
<organism evidence="4 5">
    <name type="scientific">Tepidibacillus decaturensis</name>
    <dbReference type="NCBI Taxonomy" id="1413211"/>
    <lineage>
        <taxon>Bacteria</taxon>
        <taxon>Bacillati</taxon>
        <taxon>Bacillota</taxon>
        <taxon>Bacilli</taxon>
        <taxon>Bacillales</taxon>
        <taxon>Bacillaceae</taxon>
        <taxon>Tepidibacillus</taxon>
    </lineage>
</organism>
<dbReference type="NCBIfam" id="TIGR01549">
    <property type="entry name" value="HAD-SF-IA-v1"/>
    <property type="match status" value="1"/>
</dbReference>
<dbReference type="GO" id="GO:0044281">
    <property type="term" value="P:small molecule metabolic process"/>
    <property type="evidence" value="ECO:0007669"/>
    <property type="project" value="UniProtKB-ARBA"/>
</dbReference>
<keyword evidence="5" id="KW-1185">Reference proteome</keyword>
<comment type="cofactor">
    <cofactor evidence="1">
        <name>Mg(2+)</name>
        <dbReference type="ChEBI" id="CHEBI:18420"/>
    </cofactor>
</comment>
<dbReference type="NCBIfam" id="TIGR01662">
    <property type="entry name" value="HAD-SF-IIIA"/>
    <property type="match status" value="1"/>
</dbReference>
<dbReference type="AlphaFoldDB" id="A0A135L2D8"/>
<dbReference type="RefSeq" id="WP_068723268.1">
    <property type="nucleotide sequence ID" value="NZ_LSKU01000001.1"/>
</dbReference>
<name>A0A135L2D8_9BACI</name>
<reference evidence="4 5" key="1">
    <citation type="submission" date="2016-02" db="EMBL/GenBank/DDBJ databases">
        <title>Draft Genome for Tepidibacillus decaturensis nov. sp. Strain Z9, an Anaerobic, Moderately Thermophilic and Heterotrophic Bacterium from Deep Subsurface of the Illinois Basin, USA.</title>
        <authorList>
            <person name="Dong Y."/>
            <person name="Chang J.Y."/>
            <person name="Sanford R."/>
            <person name="Fouke B.W."/>
        </authorList>
    </citation>
    <scope>NUCLEOTIDE SEQUENCE [LARGE SCALE GENOMIC DNA]</scope>
    <source>
        <strain evidence="4 5">Z9</strain>
    </source>
</reference>
<evidence type="ECO:0000313" key="4">
    <source>
        <dbReference type="EMBL" id="KXG43145.1"/>
    </source>
</evidence>
<dbReference type="InterPro" id="IPR010021">
    <property type="entry name" value="PGPP1/Gep4"/>
</dbReference>
<protein>
    <recommendedName>
        <fullName evidence="6">HAD family hydrolase</fullName>
    </recommendedName>
</protein>
<dbReference type="CDD" id="cd16416">
    <property type="entry name" value="HAD_BsYqeG-like"/>
    <property type="match status" value="1"/>
</dbReference>
<evidence type="ECO:0000256" key="2">
    <source>
        <dbReference type="ARBA" id="ARBA00022801"/>
    </source>
</evidence>
<dbReference type="SUPFAM" id="SSF56784">
    <property type="entry name" value="HAD-like"/>
    <property type="match status" value="1"/>
</dbReference>
<dbReference type="InterPro" id="IPR023214">
    <property type="entry name" value="HAD_sf"/>
</dbReference>
<gene>
    <name evidence="4" type="ORF">U473_03240</name>
</gene>
<accession>A0A135L2D8</accession>
<evidence type="ECO:0000313" key="5">
    <source>
        <dbReference type="Proteomes" id="UP000070352"/>
    </source>
</evidence>
<dbReference type="GO" id="GO:0008962">
    <property type="term" value="F:phosphatidylglycerophosphatase activity"/>
    <property type="evidence" value="ECO:0007669"/>
    <property type="project" value="InterPro"/>
</dbReference>
<dbReference type="Gene3D" id="3.40.50.1000">
    <property type="entry name" value="HAD superfamily/HAD-like"/>
    <property type="match status" value="1"/>
</dbReference>
<dbReference type="InterPro" id="IPR036412">
    <property type="entry name" value="HAD-like_sf"/>
</dbReference>
<dbReference type="EMBL" id="LSKU01000001">
    <property type="protein sequence ID" value="KXG43145.1"/>
    <property type="molecule type" value="Genomic_DNA"/>
</dbReference>
<dbReference type="OrthoDB" id="9787572at2"/>